<keyword evidence="4" id="KW-1185">Reference proteome</keyword>
<proteinExistence type="predicted"/>
<gene>
    <name evidence="3" type="ORF">ACFFRI_07345</name>
</gene>
<feature type="domain" description="DUF1648" evidence="2">
    <location>
        <begin position="17"/>
        <end position="58"/>
    </location>
</feature>
<feature type="transmembrane region" description="Helical" evidence="1">
    <location>
        <begin position="137"/>
        <end position="156"/>
    </location>
</feature>
<dbReference type="EMBL" id="JBHMDG010000009">
    <property type="protein sequence ID" value="MFB9312855.1"/>
    <property type="molecule type" value="Genomic_DNA"/>
</dbReference>
<evidence type="ECO:0000259" key="2">
    <source>
        <dbReference type="Pfam" id="PF07853"/>
    </source>
</evidence>
<evidence type="ECO:0000313" key="3">
    <source>
        <dbReference type="EMBL" id="MFB9312855.1"/>
    </source>
</evidence>
<evidence type="ECO:0000313" key="4">
    <source>
        <dbReference type="Proteomes" id="UP001589750"/>
    </source>
</evidence>
<keyword evidence="1" id="KW-0812">Transmembrane</keyword>
<name>A0ABV5KAE3_9ACTN</name>
<evidence type="ECO:0000256" key="1">
    <source>
        <dbReference type="SAM" id="Phobius"/>
    </source>
</evidence>
<dbReference type="InterPro" id="IPR012867">
    <property type="entry name" value="DUF1648"/>
</dbReference>
<organism evidence="3 4">
    <name type="scientific">Nocardioides plantarum</name>
    <dbReference type="NCBI Taxonomy" id="29299"/>
    <lineage>
        <taxon>Bacteria</taxon>
        <taxon>Bacillati</taxon>
        <taxon>Actinomycetota</taxon>
        <taxon>Actinomycetes</taxon>
        <taxon>Propionibacteriales</taxon>
        <taxon>Nocardioidaceae</taxon>
        <taxon>Nocardioides</taxon>
    </lineage>
</organism>
<feature type="transmembrane region" description="Helical" evidence="1">
    <location>
        <begin position="103"/>
        <end position="125"/>
    </location>
</feature>
<accession>A0ABV5KAE3</accession>
<dbReference type="Proteomes" id="UP001589750">
    <property type="component" value="Unassembled WGS sequence"/>
</dbReference>
<sequence length="167" mass="17686">MTALALRGLYLGAVTAYAGVVLIVSLALPDRAPLHFGPTGEADSYGSRGQVALMFVVIGVALVAVFAASGWLVRRGSTTWLNVPAKDWWTATPEREQTMRAMLAADLHAVGTATFLLLAAVVAMFGRAARDDAGLGAGFWVLVGLYLAAVLGWGVYSSRVRYRPTSE</sequence>
<reference evidence="3 4" key="1">
    <citation type="submission" date="2024-09" db="EMBL/GenBank/DDBJ databases">
        <authorList>
            <person name="Sun Q."/>
            <person name="Mori K."/>
        </authorList>
    </citation>
    <scope>NUCLEOTIDE SEQUENCE [LARGE SCALE GENOMIC DNA]</scope>
    <source>
        <strain evidence="3 4">JCM 9626</strain>
    </source>
</reference>
<feature type="transmembrane region" description="Helical" evidence="1">
    <location>
        <begin position="49"/>
        <end position="73"/>
    </location>
</feature>
<keyword evidence="1" id="KW-1133">Transmembrane helix</keyword>
<comment type="caution">
    <text evidence="3">The sequence shown here is derived from an EMBL/GenBank/DDBJ whole genome shotgun (WGS) entry which is preliminary data.</text>
</comment>
<feature type="transmembrane region" description="Helical" evidence="1">
    <location>
        <begin position="9"/>
        <end position="29"/>
    </location>
</feature>
<dbReference type="RefSeq" id="WP_140011545.1">
    <property type="nucleotide sequence ID" value="NZ_JBHMDG010000009.1"/>
</dbReference>
<dbReference type="Pfam" id="PF07853">
    <property type="entry name" value="DUF1648"/>
    <property type="match status" value="1"/>
</dbReference>
<keyword evidence="1" id="KW-0472">Membrane</keyword>
<protein>
    <submittedName>
        <fullName evidence="3">DUF1648 domain-containing protein</fullName>
    </submittedName>
</protein>